<evidence type="ECO:0000313" key="2">
    <source>
        <dbReference type="Proteomes" id="UP000246351"/>
    </source>
</evidence>
<dbReference type="Proteomes" id="UP000246351">
    <property type="component" value="Unassembled WGS sequence"/>
</dbReference>
<evidence type="ECO:0000313" key="1">
    <source>
        <dbReference type="EMBL" id="PWZ92180.1"/>
    </source>
</evidence>
<sequence>MIVDNASKKSITYTRGKNTNQQEILNTAKKLSKLIKMDTSKITLPFLSRIRPLGTDSFTVTFSLSRII</sequence>
<gene>
    <name evidence="1" type="ORF">DD924_21010</name>
</gene>
<protein>
    <submittedName>
        <fullName evidence="1">Uncharacterized protein</fullName>
    </submittedName>
</protein>
<proteinExistence type="predicted"/>
<accession>A0A317Z1S1</accession>
<comment type="caution">
    <text evidence="1">The sequence shown here is derived from an EMBL/GenBank/DDBJ whole genome shotgun (WGS) entry which is preliminary data.</text>
</comment>
<name>A0A317Z1S1_STAPS</name>
<dbReference type="AlphaFoldDB" id="A0A317Z1S1"/>
<organism evidence="1 2">
    <name type="scientific">Staphylococcus pseudintermedius</name>
    <dbReference type="NCBI Taxonomy" id="283734"/>
    <lineage>
        <taxon>Bacteria</taxon>
        <taxon>Bacillati</taxon>
        <taxon>Bacillota</taxon>
        <taxon>Bacilli</taxon>
        <taxon>Bacillales</taxon>
        <taxon>Staphylococcaceae</taxon>
        <taxon>Staphylococcus</taxon>
        <taxon>Staphylococcus intermedius group</taxon>
    </lineage>
</organism>
<dbReference type="EMBL" id="QEIV01002758">
    <property type="protein sequence ID" value="PWZ92180.1"/>
    <property type="molecule type" value="Genomic_DNA"/>
</dbReference>
<dbReference type="STRING" id="937773.SPSINT_1316"/>
<reference evidence="1 2" key="1">
    <citation type="journal article" date="2018" name="Vet. Microbiol.">
        <title>Clonal diversity and geographic distribution of methicillin-resistant Staphylococcus pseudintermedius from Australian animals: Discovery of novel sequence types.</title>
        <authorList>
            <person name="Worthing K.A."/>
            <person name="Abraham S."/>
            <person name="Coombs G.W."/>
            <person name="Pang S."/>
            <person name="Saputra S."/>
            <person name="Jordan D."/>
            <person name="Trott D.J."/>
            <person name="Norris J.M."/>
        </authorList>
    </citation>
    <scope>NUCLEOTIDE SEQUENCE [LARGE SCALE GENOMIC DNA]</scope>
    <source>
        <strain evidence="1 2">ST71 3</strain>
    </source>
</reference>
<dbReference type="Gene3D" id="1.10.10.1230">
    <property type="entry name" value="Penicillin-binding protein, N-terminal non-catalytic domain, head sub-domain"/>
    <property type="match status" value="1"/>
</dbReference>